<name>A0A1C7N7P1_9FUNG</name>
<gene>
    <name evidence="7" type="primary">SIN3</name>
    <name evidence="7" type="ORF">A0J61_06830</name>
</gene>
<feature type="region of interest" description="Disordered" evidence="6">
    <location>
        <begin position="511"/>
        <end position="537"/>
    </location>
</feature>
<proteinExistence type="predicted"/>
<feature type="region of interest" description="Disordered" evidence="6">
    <location>
        <begin position="320"/>
        <end position="422"/>
    </location>
</feature>
<dbReference type="GO" id="GO:0003714">
    <property type="term" value="F:transcription corepressor activity"/>
    <property type="evidence" value="ECO:0007669"/>
    <property type="project" value="InterPro"/>
</dbReference>
<reference evidence="7 8" key="1">
    <citation type="submission" date="2016-03" db="EMBL/GenBank/DDBJ databases">
        <title>Choanephora cucurbitarum.</title>
        <authorList>
            <person name="Min B."/>
            <person name="Park H."/>
            <person name="Park J.-H."/>
            <person name="Shin H.-D."/>
            <person name="Choi I.-G."/>
        </authorList>
    </citation>
    <scope>NUCLEOTIDE SEQUENCE [LARGE SCALE GENOMIC DNA]</scope>
    <source>
        <strain evidence="7 8">KUS-F28377</strain>
    </source>
</reference>
<evidence type="ECO:0000256" key="6">
    <source>
        <dbReference type="SAM" id="MobiDB-lite"/>
    </source>
</evidence>
<evidence type="ECO:0000256" key="4">
    <source>
        <dbReference type="ARBA" id="ARBA00023242"/>
    </source>
</evidence>
<feature type="compositionally biased region" description="Pro residues" evidence="6">
    <location>
        <begin position="373"/>
        <end position="385"/>
    </location>
</feature>
<feature type="compositionally biased region" description="Pro residues" evidence="6">
    <location>
        <begin position="161"/>
        <end position="171"/>
    </location>
</feature>
<dbReference type="EMBL" id="LUGH01000431">
    <property type="protein sequence ID" value="OBZ85122.1"/>
    <property type="molecule type" value="Genomic_DNA"/>
</dbReference>
<comment type="subcellular location">
    <subcellularLocation>
        <location evidence="1 5">Nucleus</location>
    </subcellularLocation>
</comment>
<dbReference type="Proteomes" id="UP000093000">
    <property type="component" value="Unassembled WGS sequence"/>
</dbReference>
<feature type="compositionally biased region" description="Low complexity" evidence="6">
    <location>
        <begin position="128"/>
        <end position="147"/>
    </location>
</feature>
<feature type="compositionally biased region" description="Low complexity" evidence="6">
    <location>
        <begin position="54"/>
        <end position="82"/>
    </location>
</feature>
<keyword evidence="4 5" id="KW-0539">Nucleus</keyword>
<keyword evidence="2" id="KW-0678">Repressor</keyword>
<dbReference type="PROSITE" id="PS51477">
    <property type="entry name" value="PAH"/>
    <property type="match status" value="2"/>
</dbReference>
<dbReference type="FunFam" id="1.20.1160.11:FF:000003">
    <property type="entry name" value="Paired amphipathic helix SIN3-like protein"/>
    <property type="match status" value="1"/>
</dbReference>
<feature type="compositionally biased region" description="Basic residues" evidence="6">
    <location>
        <begin position="528"/>
        <end position="537"/>
    </location>
</feature>
<evidence type="ECO:0000256" key="2">
    <source>
        <dbReference type="ARBA" id="ARBA00022491"/>
    </source>
</evidence>
<evidence type="ECO:0000256" key="3">
    <source>
        <dbReference type="ARBA" id="ARBA00022737"/>
    </source>
</evidence>
<dbReference type="STRING" id="101091.A0A1C7N7P1"/>
<sequence>MSSPIQPPPPNIRSPSVGSQQPSIPSPYAHHLPPPNLSNSQLNANGPLPPPPRVTELPPLLSSSQSPRSSSPSFSSHHTLPPASSLSSEHTLPPIPPRTSTPPFAERRSSIARAPIGPPPSTSVLSHPPQQQSLTSVPPSSQSTQVPIATTPVATGNPTSTVPPPPPPPAVASPSSQQSNVGYRPLNVRDALTYLDQVKVRFSDQPDVYNRFLDIMKDFKSQAIDTPGVIERVSTLFKGHPTLISGFNTFLPPGYRIECSTDPREPDLITVTTPNGVTTTTGGSGRMYGLDPENPNTMHGHPTVIHHPPPPPGATVVAPVGNAPPPQPYYSYSHMHQPPPPPPMPIQTASSGHPMHSIPPPQQQSMMSQPIYHQPPLPSAPPSNMPRPSQQQPQQPQPQPQQHAPVSIHHSPTQTNNEKRSPVEFNHAINYVNKIKNRFANEPEIYKQFLEILQTYQKDQKPIQEVYAHVQYLFSSAPDLLDEFKQFLPDITGQPASNLFDTISPTYYSGSKRSVIGTPPPHGMLPPGKKKRTNALS</sequence>
<dbReference type="GO" id="GO:0000122">
    <property type="term" value="P:negative regulation of transcription by RNA polymerase II"/>
    <property type="evidence" value="ECO:0007669"/>
    <property type="project" value="TreeGrafter"/>
</dbReference>
<evidence type="ECO:0000313" key="7">
    <source>
        <dbReference type="EMBL" id="OBZ85122.1"/>
    </source>
</evidence>
<dbReference type="PANTHER" id="PTHR12346">
    <property type="entry name" value="SIN3B-RELATED"/>
    <property type="match status" value="1"/>
</dbReference>
<dbReference type="InterPro" id="IPR003822">
    <property type="entry name" value="PAH"/>
</dbReference>
<organism evidence="7 8">
    <name type="scientific">Choanephora cucurbitarum</name>
    <dbReference type="NCBI Taxonomy" id="101091"/>
    <lineage>
        <taxon>Eukaryota</taxon>
        <taxon>Fungi</taxon>
        <taxon>Fungi incertae sedis</taxon>
        <taxon>Mucoromycota</taxon>
        <taxon>Mucoromycotina</taxon>
        <taxon>Mucoromycetes</taxon>
        <taxon>Mucorales</taxon>
        <taxon>Mucorineae</taxon>
        <taxon>Choanephoraceae</taxon>
        <taxon>Choanephoroideae</taxon>
        <taxon>Choanephora</taxon>
    </lineage>
</organism>
<keyword evidence="8" id="KW-1185">Reference proteome</keyword>
<dbReference type="SUPFAM" id="SSF47762">
    <property type="entry name" value="PAH2 domain"/>
    <property type="match status" value="2"/>
</dbReference>
<evidence type="ECO:0000256" key="1">
    <source>
        <dbReference type="ARBA" id="ARBA00004123"/>
    </source>
</evidence>
<dbReference type="FunFam" id="1.20.1160.11:FF:000001">
    <property type="entry name" value="Paired amphipathic helix protein Sin3"/>
    <property type="match status" value="1"/>
</dbReference>
<dbReference type="InterPro" id="IPR036600">
    <property type="entry name" value="PAH_sf"/>
</dbReference>
<protein>
    <submittedName>
        <fullName evidence="7">Transcriptional regulatory protein SIN3</fullName>
    </submittedName>
</protein>
<evidence type="ECO:0000256" key="5">
    <source>
        <dbReference type="PROSITE-ProRule" id="PRU00810"/>
    </source>
</evidence>
<dbReference type="InParanoid" id="A0A1C7N7P1"/>
<dbReference type="Gene3D" id="1.20.1160.11">
    <property type="entry name" value="Paired amphipathic helix"/>
    <property type="match status" value="2"/>
</dbReference>
<evidence type="ECO:0000313" key="8">
    <source>
        <dbReference type="Proteomes" id="UP000093000"/>
    </source>
</evidence>
<accession>A0A1C7N7P1</accession>
<dbReference type="InterPro" id="IPR039774">
    <property type="entry name" value="Sin3-like"/>
</dbReference>
<feature type="compositionally biased region" description="Low complexity" evidence="6">
    <location>
        <begin position="270"/>
        <end position="281"/>
    </location>
</feature>
<feature type="compositionally biased region" description="Pro residues" evidence="6">
    <location>
        <begin position="1"/>
        <end position="12"/>
    </location>
</feature>
<dbReference type="PANTHER" id="PTHR12346:SF0">
    <property type="entry name" value="SIN3A, ISOFORM G"/>
    <property type="match status" value="1"/>
</dbReference>
<dbReference type="AlphaFoldDB" id="A0A1C7N7P1"/>
<feature type="region of interest" description="Disordered" evidence="6">
    <location>
        <begin position="1"/>
        <end position="182"/>
    </location>
</feature>
<dbReference type="GO" id="GO:0033698">
    <property type="term" value="C:Rpd3L complex"/>
    <property type="evidence" value="ECO:0007669"/>
    <property type="project" value="UniProtKB-ARBA"/>
</dbReference>
<keyword evidence="3" id="KW-0677">Repeat</keyword>
<dbReference type="OrthoDB" id="10265969at2759"/>
<dbReference type="GO" id="GO:0010628">
    <property type="term" value="P:positive regulation of gene expression"/>
    <property type="evidence" value="ECO:0007669"/>
    <property type="project" value="UniProtKB-ARBA"/>
</dbReference>
<dbReference type="Pfam" id="PF02671">
    <property type="entry name" value="PAH"/>
    <property type="match status" value="2"/>
</dbReference>
<comment type="caution">
    <text evidence="7">The sequence shown here is derived from an EMBL/GenBank/DDBJ whole genome shotgun (WGS) entry which is preliminary data.</text>
</comment>
<feature type="region of interest" description="Disordered" evidence="6">
    <location>
        <begin position="261"/>
        <end position="286"/>
    </location>
</feature>